<accession>A0A3M2JKJ3</accession>
<keyword evidence="2" id="KW-1185">Reference proteome</keyword>
<protein>
    <recommendedName>
        <fullName evidence="3">Glycerate kinase</fullName>
    </recommendedName>
</protein>
<dbReference type="PANTHER" id="PTHR21599:SF0">
    <property type="entry name" value="GLYCERATE KINASE"/>
    <property type="match status" value="1"/>
</dbReference>
<dbReference type="InterPro" id="IPR004381">
    <property type="entry name" value="Glycerate_kinase"/>
</dbReference>
<dbReference type="SUPFAM" id="SSF110738">
    <property type="entry name" value="Glycerate kinase I"/>
    <property type="match status" value="1"/>
</dbReference>
<dbReference type="Gene3D" id="3.90.1510.10">
    <property type="entry name" value="Glycerate kinase, domain 2"/>
    <property type="match status" value="1"/>
</dbReference>
<evidence type="ECO:0008006" key="3">
    <source>
        <dbReference type="Google" id="ProtNLM"/>
    </source>
</evidence>
<dbReference type="PANTHER" id="PTHR21599">
    <property type="entry name" value="GLYCERATE KINASE"/>
    <property type="match status" value="1"/>
</dbReference>
<feature type="non-terminal residue" evidence="1">
    <location>
        <position position="255"/>
    </location>
</feature>
<comment type="caution">
    <text evidence="1">The sequence shown here is derived from an EMBL/GenBank/DDBJ whole genome shotgun (WGS) entry which is preliminary data.</text>
</comment>
<sequence length="255" mass="24215">MHVLVAPGRFDTRPDDVPAALAGQRPVGSGGPTVRPGSDPWPALTAHEAVAAITAGWRAAAPGDALVPLPLSDGGPGLVDAVRAARGGDLLSVTTTDAHGAVVPGAVVVVTEPSGSRTAYVDGALALGAAEPGSTPAGGTSSAGLGTLVAAALDTGAGRVVVGLGGRRTVAHDGGAGLLAALGAAPGTAAGGLDAAAGLTAADLGALVDLRTALAGRDLVALHAHDLPLLGLGGVSADLAEAGRTDAAGAQEVER</sequence>
<dbReference type="Proteomes" id="UP000269289">
    <property type="component" value="Unassembled WGS sequence"/>
</dbReference>
<reference evidence="1 2" key="1">
    <citation type="submission" date="2018-10" db="EMBL/GenBank/DDBJ databases">
        <title>Isolation, diversity and antifungal activity of actinobacteria from wheat.</title>
        <authorList>
            <person name="Han C."/>
        </authorList>
    </citation>
    <scope>NUCLEOTIDE SEQUENCE [LARGE SCALE GENOMIC DNA]</scope>
    <source>
        <strain evidence="1 2">NEAU-YY56</strain>
    </source>
</reference>
<dbReference type="GO" id="GO:0008887">
    <property type="term" value="F:glycerate kinase activity"/>
    <property type="evidence" value="ECO:0007669"/>
    <property type="project" value="InterPro"/>
</dbReference>
<evidence type="ECO:0000313" key="1">
    <source>
        <dbReference type="EMBL" id="RMI14352.1"/>
    </source>
</evidence>
<dbReference type="InterPro" id="IPR036129">
    <property type="entry name" value="Glycerate_kinase_sf"/>
</dbReference>
<dbReference type="Pfam" id="PF02595">
    <property type="entry name" value="Gly_kinase"/>
    <property type="match status" value="1"/>
</dbReference>
<gene>
    <name evidence="1" type="ORF">EBM89_00930</name>
</gene>
<dbReference type="EMBL" id="RFFI01000002">
    <property type="protein sequence ID" value="RMI14352.1"/>
    <property type="molecule type" value="Genomic_DNA"/>
</dbReference>
<name>A0A3M2JKJ3_9CELL</name>
<proteinExistence type="predicted"/>
<dbReference type="GO" id="GO:0031388">
    <property type="term" value="P:organic acid phosphorylation"/>
    <property type="evidence" value="ECO:0007669"/>
    <property type="project" value="InterPro"/>
</dbReference>
<evidence type="ECO:0000313" key="2">
    <source>
        <dbReference type="Proteomes" id="UP000269289"/>
    </source>
</evidence>
<dbReference type="RefSeq" id="WP_199731923.1">
    <property type="nucleotide sequence ID" value="NZ_RFFI01000002.1"/>
</dbReference>
<organism evidence="1 2">
    <name type="scientific">Cellulomonas triticagri</name>
    <dbReference type="NCBI Taxonomy" id="2483352"/>
    <lineage>
        <taxon>Bacteria</taxon>
        <taxon>Bacillati</taxon>
        <taxon>Actinomycetota</taxon>
        <taxon>Actinomycetes</taxon>
        <taxon>Micrococcales</taxon>
        <taxon>Cellulomonadaceae</taxon>
        <taxon>Cellulomonas</taxon>
    </lineage>
</organism>
<dbReference type="AlphaFoldDB" id="A0A3M2JKJ3"/>
<dbReference type="InterPro" id="IPR018193">
    <property type="entry name" value="Glyc_kinase_flavodox-like_fold"/>
</dbReference>